<name>A0A0E9W2J7_ANGAN</name>
<sequence>MHRRRREREA</sequence>
<reference evidence="1" key="2">
    <citation type="journal article" date="2015" name="Fish Shellfish Immunol.">
        <title>Early steps in the European eel (Anguilla anguilla)-Vibrio vulnificus interaction in the gills: Role of the RtxA13 toxin.</title>
        <authorList>
            <person name="Callol A."/>
            <person name="Pajuelo D."/>
            <person name="Ebbesson L."/>
            <person name="Teles M."/>
            <person name="MacKenzie S."/>
            <person name="Amaro C."/>
        </authorList>
    </citation>
    <scope>NUCLEOTIDE SEQUENCE</scope>
</reference>
<proteinExistence type="predicted"/>
<dbReference type="EMBL" id="GBXM01023995">
    <property type="protein sequence ID" value="JAH84582.1"/>
    <property type="molecule type" value="Transcribed_RNA"/>
</dbReference>
<protein>
    <submittedName>
        <fullName evidence="1">Uncharacterized protein</fullName>
    </submittedName>
</protein>
<organism evidence="1">
    <name type="scientific">Anguilla anguilla</name>
    <name type="common">European freshwater eel</name>
    <name type="synonym">Muraena anguilla</name>
    <dbReference type="NCBI Taxonomy" id="7936"/>
    <lineage>
        <taxon>Eukaryota</taxon>
        <taxon>Metazoa</taxon>
        <taxon>Chordata</taxon>
        <taxon>Craniata</taxon>
        <taxon>Vertebrata</taxon>
        <taxon>Euteleostomi</taxon>
        <taxon>Actinopterygii</taxon>
        <taxon>Neopterygii</taxon>
        <taxon>Teleostei</taxon>
        <taxon>Anguilliformes</taxon>
        <taxon>Anguillidae</taxon>
        <taxon>Anguilla</taxon>
    </lineage>
</organism>
<reference evidence="1" key="1">
    <citation type="submission" date="2014-11" db="EMBL/GenBank/DDBJ databases">
        <authorList>
            <person name="Amaro Gonzalez C."/>
        </authorList>
    </citation>
    <scope>NUCLEOTIDE SEQUENCE</scope>
</reference>
<accession>A0A0E9W2J7</accession>
<evidence type="ECO:0000313" key="1">
    <source>
        <dbReference type="EMBL" id="JAH84582.1"/>
    </source>
</evidence>